<gene>
    <name evidence="1" type="ORF">Syun_028919</name>
</gene>
<accession>A0AAP0E707</accession>
<reference evidence="1 2" key="1">
    <citation type="submission" date="2024-01" db="EMBL/GenBank/DDBJ databases">
        <title>Genome assemblies of Stephania.</title>
        <authorList>
            <person name="Yang L."/>
        </authorList>
    </citation>
    <scope>NUCLEOTIDE SEQUENCE [LARGE SCALE GENOMIC DNA]</scope>
    <source>
        <strain evidence="1">YNDBR</strain>
        <tissue evidence="1">Leaf</tissue>
    </source>
</reference>
<dbReference type="EMBL" id="JBBNAF010000013">
    <property type="protein sequence ID" value="KAK9086525.1"/>
    <property type="molecule type" value="Genomic_DNA"/>
</dbReference>
<organism evidence="1 2">
    <name type="scientific">Stephania yunnanensis</name>
    <dbReference type="NCBI Taxonomy" id="152371"/>
    <lineage>
        <taxon>Eukaryota</taxon>
        <taxon>Viridiplantae</taxon>
        <taxon>Streptophyta</taxon>
        <taxon>Embryophyta</taxon>
        <taxon>Tracheophyta</taxon>
        <taxon>Spermatophyta</taxon>
        <taxon>Magnoliopsida</taxon>
        <taxon>Ranunculales</taxon>
        <taxon>Menispermaceae</taxon>
        <taxon>Menispermoideae</taxon>
        <taxon>Cissampelideae</taxon>
        <taxon>Stephania</taxon>
    </lineage>
</organism>
<dbReference type="AlphaFoldDB" id="A0AAP0E707"/>
<dbReference type="Proteomes" id="UP001420932">
    <property type="component" value="Unassembled WGS sequence"/>
</dbReference>
<comment type="caution">
    <text evidence="1">The sequence shown here is derived from an EMBL/GenBank/DDBJ whole genome shotgun (WGS) entry which is preliminary data.</text>
</comment>
<evidence type="ECO:0000313" key="1">
    <source>
        <dbReference type="EMBL" id="KAK9086525.1"/>
    </source>
</evidence>
<proteinExistence type="predicted"/>
<evidence type="ECO:0000313" key="2">
    <source>
        <dbReference type="Proteomes" id="UP001420932"/>
    </source>
</evidence>
<sequence length="92" mass="10453">MDTEEGFWWDKVKIDELQTVEDLTKFEDELESLKNTATTRLREIELQRTSEAASTSSSLCLIDCGSNERSMVEDEEINALLGSYDPVTPPHL</sequence>
<protein>
    <submittedName>
        <fullName evidence="1">Uncharacterized protein</fullName>
    </submittedName>
</protein>
<keyword evidence="2" id="KW-1185">Reference proteome</keyword>
<name>A0AAP0E707_9MAGN</name>